<dbReference type="EMBL" id="CP068393">
    <property type="protein sequence ID" value="QUC68501.1"/>
    <property type="molecule type" value="Genomic_DNA"/>
</dbReference>
<name>A0AC61NCW2_9FIRM</name>
<organism evidence="1 2">
    <name type="scientific">Aristaeella hokkaidonensis</name>
    <dbReference type="NCBI Taxonomy" id="3046382"/>
    <lineage>
        <taxon>Bacteria</taxon>
        <taxon>Bacillati</taxon>
        <taxon>Bacillota</taxon>
        <taxon>Clostridia</taxon>
        <taxon>Eubacteriales</taxon>
        <taxon>Aristaeellaceae</taxon>
        <taxon>Aristaeella</taxon>
    </lineage>
</organism>
<gene>
    <name evidence="1" type="ORF">JYE49_07405</name>
</gene>
<evidence type="ECO:0000313" key="1">
    <source>
        <dbReference type="EMBL" id="QUC68501.1"/>
    </source>
</evidence>
<accession>A0AC61NCW2</accession>
<reference evidence="1" key="1">
    <citation type="submission" date="2021-01" db="EMBL/GenBank/DDBJ databases">
        <title>Complete genome sequence of Clostridiales bacterium R-7.</title>
        <authorList>
            <person name="Mahoney-Kurpe S.C."/>
            <person name="Palevich N."/>
            <person name="Koike S."/>
            <person name="Moon C.D."/>
            <person name="Attwood G.T."/>
        </authorList>
    </citation>
    <scope>NUCLEOTIDE SEQUENCE</scope>
    <source>
        <strain evidence="1">R-7</strain>
    </source>
</reference>
<proteinExistence type="predicted"/>
<sequence length="285" mass="31600">MKIRMTADSTCDLTPDWIRKYQIGVAPLSVIIDGQVFHDGVDVTPRDIFRATEAGKSVRTAAVNTYEYKEFFKEQLKNCDQLVHICLSSEFSTSYGDAVEASKEVGNVFVVDSRNLSTGSGLLVLEGIKMIQEGADDGAAIAEALRAKTGLVCSSFVVRTIDYLRRGGRCSGLEALGAKMLHIRPSIVVADGKMHPGQKYRGRYEHYLKHYIRDVLENDQNIDFSRVVVVHSPSEEGLVRFAIDTVKSYGLFREVLEAMAGCTICTHCGPDTLGLMFMRKEEKDS</sequence>
<protein>
    <submittedName>
        <fullName evidence="1">DegV family protein</fullName>
    </submittedName>
</protein>
<dbReference type="Proteomes" id="UP000682782">
    <property type="component" value="Chromosome"/>
</dbReference>
<evidence type="ECO:0000313" key="2">
    <source>
        <dbReference type="Proteomes" id="UP000682782"/>
    </source>
</evidence>
<keyword evidence="2" id="KW-1185">Reference proteome</keyword>